<keyword evidence="13" id="KW-0413">Isomerase</keyword>
<evidence type="ECO:0000259" key="21">
    <source>
        <dbReference type="PROSITE" id="PS51171"/>
    </source>
</evidence>
<evidence type="ECO:0000256" key="5">
    <source>
        <dbReference type="ARBA" id="ARBA00004817"/>
    </source>
</evidence>
<evidence type="ECO:0000256" key="17">
    <source>
        <dbReference type="ARBA" id="ARBA00031520"/>
    </source>
</evidence>
<dbReference type="SUPFAM" id="SSF48600">
    <property type="entry name" value="Chorismate mutase II"/>
    <property type="match status" value="1"/>
</dbReference>
<comment type="caution">
    <text evidence="23">The sequence shown here is derived from an EMBL/GenBank/DDBJ whole genome shotgun (WGS) entry which is preliminary data.</text>
</comment>
<feature type="domain" description="Prephenate dehydratase" evidence="21">
    <location>
        <begin position="105"/>
        <end position="280"/>
    </location>
</feature>
<dbReference type="PIRSF" id="PIRSF001500">
    <property type="entry name" value="Chor_mut_pdt_Ppr"/>
    <property type="match status" value="1"/>
</dbReference>
<dbReference type="UniPathway" id="UPA00120">
    <property type="reaction ID" value="UER00203"/>
</dbReference>
<keyword evidence="9" id="KW-0963">Cytoplasm</keyword>
<dbReference type="InterPro" id="IPR001086">
    <property type="entry name" value="Preph_deHydtase"/>
</dbReference>
<name>U2KDP8_9FIRM</name>
<feature type="domain" description="ACT" evidence="22">
    <location>
        <begin position="292"/>
        <end position="369"/>
    </location>
</feature>
<dbReference type="Gene3D" id="1.20.59.10">
    <property type="entry name" value="Chorismate mutase"/>
    <property type="match status" value="1"/>
</dbReference>
<evidence type="ECO:0000313" key="24">
    <source>
        <dbReference type="Proteomes" id="UP000016662"/>
    </source>
</evidence>
<dbReference type="eggNOG" id="COG0077">
    <property type="taxonomic scope" value="Bacteria"/>
</dbReference>
<comment type="catalytic activity">
    <reaction evidence="1">
        <text>chorismate = prephenate</text>
        <dbReference type="Rhea" id="RHEA:13897"/>
        <dbReference type="ChEBI" id="CHEBI:29748"/>
        <dbReference type="ChEBI" id="CHEBI:29934"/>
        <dbReference type="EC" id="5.4.99.5"/>
    </reaction>
</comment>
<evidence type="ECO:0000256" key="4">
    <source>
        <dbReference type="ARBA" id="ARBA00004741"/>
    </source>
</evidence>
<evidence type="ECO:0000256" key="11">
    <source>
        <dbReference type="ARBA" id="ARBA00023141"/>
    </source>
</evidence>
<dbReference type="Pfam" id="PF01817">
    <property type="entry name" value="CM_2"/>
    <property type="match status" value="1"/>
</dbReference>
<gene>
    <name evidence="23" type="ORF">RUMCAL_00966</name>
</gene>
<dbReference type="CDD" id="cd04905">
    <property type="entry name" value="ACT_CM-PDT"/>
    <property type="match status" value="1"/>
</dbReference>
<comment type="pathway">
    <text evidence="4">Amino-acid biosynthesis; L-phenylalanine biosynthesis; phenylpyruvate from prephenate: step 1/1.</text>
</comment>
<evidence type="ECO:0000256" key="15">
    <source>
        <dbReference type="ARBA" id="ARBA00023268"/>
    </source>
</evidence>
<keyword evidence="10" id="KW-0028">Amino-acid biosynthesis</keyword>
<dbReference type="Pfam" id="PF00800">
    <property type="entry name" value="PDT"/>
    <property type="match status" value="1"/>
</dbReference>
<dbReference type="UniPathway" id="UPA00121">
    <property type="reaction ID" value="UER00345"/>
</dbReference>
<evidence type="ECO:0000256" key="7">
    <source>
        <dbReference type="ARBA" id="ARBA00014401"/>
    </source>
</evidence>
<dbReference type="AlphaFoldDB" id="U2KDP8"/>
<evidence type="ECO:0000313" key="23">
    <source>
        <dbReference type="EMBL" id="ERJ96636.1"/>
    </source>
</evidence>
<dbReference type="PANTHER" id="PTHR21022:SF19">
    <property type="entry name" value="PREPHENATE DEHYDRATASE-RELATED"/>
    <property type="match status" value="1"/>
</dbReference>
<dbReference type="GO" id="GO:0004106">
    <property type="term" value="F:chorismate mutase activity"/>
    <property type="evidence" value="ECO:0007669"/>
    <property type="project" value="UniProtKB-EC"/>
</dbReference>
<dbReference type="GO" id="GO:0005737">
    <property type="term" value="C:cytoplasm"/>
    <property type="evidence" value="ECO:0007669"/>
    <property type="project" value="UniProtKB-SubCell"/>
</dbReference>
<dbReference type="EC" id="4.2.1.51" evidence="6"/>
<dbReference type="InterPro" id="IPR045865">
    <property type="entry name" value="ACT-like_dom_sf"/>
</dbReference>
<dbReference type="PROSITE" id="PS00858">
    <property type="entry name" value="PREPHENATE_DEHYDR_2"/>
    <property type="match status" value="1"/>
</dbReference>
<dbReference type="SUPFAM" id="SSF53850">
    <property type="entry name" value="Periplasmic binding protein-like II"/>
    <property type="match status" value="1"/>
</dbReference>
<dbReference type="PANTHER" id="PTHR21022">
    <property type="entry name" value="PREPHENATE DEHYDRATASE P PROTEIN"/>
    <property type="match status" value="1"/>
</dbReference>
<dbReference type="EMBL" id="AWVF01000110">
    <property type="protein sequence ID" value="ERJ96636.1"/>
    <property type="molecule type" value="Genomic_DNA"/>
</dbReference>
<keyword evidence="24" id="KW-1185">Reference proteome</keyword>
<feature type="site" description="Essential for prephenate dehydratase activity" evidence="19">
    <location>
        <position position="273"/>
    </location>
</feature>
<evidence type="ECO:0000256" key="16">
    <source>
        <dbReference type="ARBA" id="ARBA00031175"/>
    </source>
</evidence>
<reference evidence="23 24" key="1">
    <citation type="submission" date="2013-07" db="EMBL/GenBank/DDBJ databases">
        <authorList>
            <person name="Weinstock G."/>
            <person name="Sodergren E."/>
            <person name="Wylie T."/>
            <person name="Fulton L."/>
            <person name="Fulton R."/>
            <person name="Fronick C."/>
            <person name="O'Laughlin M."/>
            <person name="Godfrey J."/>
            <person name="Miner T."/>
            <person name="Herter B."/>
            <person name="Appelbaum E."/>
            <person name="Cordes M."/>
            <person name="Lek S."/>
            <person name="Wollam A."/>
            <person name="Pepin K.H."/>
            <person name="Palsikar V.B."/>
            <person name="Mitreva M."/>
            <person name="Wilson R.K."/>
        </authorList>
    </citation>
    <scope>NUCLEOTIDE SEQUENCE [LARGE SCALE GENOMIC DNA]</scope>
    <source>
        <strain evidence="23 24">ATCC 27760</strain>
    </source>
</reference>
<dbReference type="RefSeq" id="WP_021682424.1">
    <property type="nucleotide sequence ID" value="NZ_KI260415.1"/>
</dbReference>
<dbReference type="PROSITE" id="PS51671">
    <property type="entry name" value="ACT"/>
    <property type="match status" value="1"/>
</dbReference>
<dbReference type="GO" id="GO:0046417">
    <property type="term" value="P:chorismate metabolic process"/>
    <property type="evidence" value="ECO:0007669"/>
    <property type="project" value="InterPro"/>
</dbReference>
<evidence type="ECO:0000256" key="8">
    <source>
        <dbReference type="ARBA" id="ARBA00021872"/>
    </source>
</evidence>
<keyword evidence="15" id="KW-0511">Multifunctional enzyme</keyword>
<comment type="pathway">
    <text evidence="5">Metabolic intermediate biosynthesis; prephenate biosynthesis; prephenate from chorismate: step 1/1.</text>
</comment>
<dbReference type="CDD" id="cd13631">
    <property type="entry name" value="PBP2_Ct-PDT_like"/>
    <property type="match status" value="1"/>
</dbReference>
<dbReference type="SUPFAM" id="SSF55021">
    <property type="entry name" value="ACT-like"/>
    <property type="match status" value="1"/>
</dbReference>
<dbReference type="Proteomes" id="UP000016662">
    <property type="component" value="Unassembled WGS sequence"/>
</dbReference>
<evidence type="ECO:0000256" key="1">
    <source>
        <dbReference type="ARBA" id="ARBA00000824"/>
    </source>
</evidence>
<dbReference type="InterPro" id="IPR036979">
    <property type="entry name" value="CM_dom_sf"/>
</dbReference>
<evidence type="ECO:0000256" key="19">
    <source>
        <dbReference type="PIRSR" id="PIRSR001500-2"/>
    </source>
</evidence>
<dbReference type="PROSITE" id="PS51171">
    <property type="entry name" value="PREPHENATE_DEHYDR_3"/>
    <property type="match status" value="1"/>
</dbReference>
<dbReference type="GO" id="GO:0009094">
    <property type="term" value="P:L-phenylalanine biosynthetic process"/>
    <property type="evidence" value="ECO:0007669"/>
    <property type="project" value="UniProtKB-UniPathway"/>
</dbReference>
<evidence type="ECO:0000256" key="12">
    <source>
        <dbReference type="ARBA" id="ARBA00023222"/>
    </source>
</evidence>
<dbReference type="PROSITE" id="PS51168">
    <property type="entry name" value="CHORISMATE_MUT_2"/>
    <property type="match status" value="1"/>
</dbReference>
<evidence type="ECO:0000256" key="13">
    <source>
        <dbReference type="ARBA" id="ARBA00023235"/>
    </source>
</evidence>
<comment type="subcellular location">
    <subcellularLocation>
        <location evidence="3">Cytoplasm</location>
    </subcellularLocation>
</comment>
<dbReference type="InterPro" id="IPR002701">
    <property type="entry name" value="CM_II_prokaryot"/>
</dbReference>
<dbReference type="Gene3D" id="3.30.70.260">
    <property type="match status" value="1"/>
</dbReference>
<dbReference type="InterPro" id="IPR008242">
    <property type="entry name" value="Chor_mutase/pphenate_deHydtase"/>
</dbReference>
<dbReference type="InterPro" id="IPR036263">
    <property type="entry name" value="Chorismate_II_sf"/>
</dbReference>
<evidence type="ECO:0000256" key="9">
    <source>
        <dbReference type="ARBA" id="ARBA00022490"/>
    </source>
</evidence>
<proteinExistence type="predicted"/>
<comment type="catalytic activity">
    <reaction evidence="18">
        <text>prephenate + H(+) = 3-phenylpyruvate + CO2 + H2O</text>
        <dbReference type="Rhea" id="RHEA:21648"/>
        <dbReference type="ChEBI" id="CHEBI:15377"/>
        <dbReference type="ChEBI" id="CHEBI:15378"/>
        <dbReference type="ChEBI" id="CHEBI:16526"/>
        <dbReference type="ChEBI" id="CHEBI:18005"/>
        <dbReference type="ChEBI" id="CHEBI:29934"/>
        <dbReference type="EC" id="4.2.1.51"/>
    </reaction>
</comment>
<dbReference type="SMART" id="SM00830">
    <property type="entry name" value="CM_2"/>
    <property type="match status" value="1"/>
</dbReference>
<keyword evidence="12" id="KW-0584">Phenylalanine biosynthesis</keyword>
<evidence type="ECO:0000256" key="3">
    <source>
        <dbReference type="ARBA" id="ARBA00004496"/>
    </source>
</evidence>
<evidence type="ECO:0000259" key="22">
    <source>
        <dbReference type="PROSITE" id="PS51671"/>
    </source>
</evidence>
<evidence type="ECO:0000256" key="14">
    <source>
        <dbReference type="ARBA" id="ARBA00023239"/>
    </source>
</evidence>
<dbReference type="GO" id="GO:0004664">
    <property type="term" value="F:prephenate dehydratase activity"/>
    <property type="evidence" value="ECO:0007669"/>
    <property type="project" value="UniProtKB-EC"/>
</dbReference>
<dbReference type="PATRIC" id="fig|411473.3.peg.789"/>
<comment type="function">
    <text evidence="2">Catalyzes the Claisen rearrangement of chorismate to prephenate and the decarboxylation/dehydration of prephenate to phenylpyruvate.</text>
</comment>
<dbReference type="InterPro" id="IPR002912">
    <property type="entry name" value="ACT_dom"/>
</dbReference>
<organism evidence="23 24">
    <name type="scientific">Ruminococcus callidus ATCC 27760</name>
    <dbReference type="NCBI Taxonomy" id="411473"/>
    <lineage>
        <taxon>Bacteria</taxon>
        <taxon>Bacillati</taxon>
        <taxon>Bacillota</taxon>
        <taxon>Clostridia</taxon>
        <taxon>Eubacteriales</taxon>
        <taxon>Oscillospiraceae</taxon>
        <taxon>Ruminococcus</taxon>
    </lineage>
</organism>
<dbReference type="Gene3D" id="3.40.190.10">
    <property type="entry name" value="Periplasmic binding protein-like II"/>
    <property type="match status" value="2"/>
</dbReference>
<feature type="domain" description="Chorismate mutase" evidence="20">
    <location>
        <begin position="1"/>
        <end position="86"/>
    </location>
</feature>
<evidence type="ECO:0000256" key="6">
    <source>
        <dbReference type="ARBA" id="ARBA00013147"/>
    </source>
</evidence>
<sequence length="372" mass="41652">MELQEIRNEIDRLDKQIQSLFEERMLLCQDVARYKKAHNMPVFQAGREQQILDRVEQNAKEGLGLASRTMFANMMSISSQLQQKMLVAAEDAPNFKTPRMKEAVRVGCQGTVGANSETAAQAFFPERHIQFYPTFEQVFEAVESGELEYGVLPIYNSTSGTVTQTVDLMGKYSFFITAMNQVEVMHCLAALPDAKMENITEVYSHPQALSQCSDFLDARSLHSHDYSNTATAAKMVAESGDKTIAAICSEDCAKHNRLQILASRISNVVPNFTQFICITKDMQVAENASVISVMLSISNEPGSLSRILNKFFLYGLDMTKIESRPIRDGSFDVVFHIDFKGNLRDRSIAAFLNDLCKSCRDFKLLGNAVVMV</sequence>
<keyword evidence="11" id="KW-0057">Aromatic amino acid biosynthesis</keyword>
<evidence type="ECO:0000256" key="10">
    <source>
        <dbReference type="ARBA" id="ARBA00022605"/>
    </source>
</evidence>
<evidence type="ECO:0000259" key="20">
    <source>
        <dbReference type="PROSITE" id="PS51168"/>
    </source>
</evidence>
<evidence type="ECO:0000256" key="18">
    <source>
        <dbReference type="ARBA" id="ARBA00047848"/>
    </source>
</evidence>
<dbReference type="HOGENOM" id="CLU_035008_1_1_9"/>
<protein>
    <recommendedName>
        <fullName evidence="7">Bifunctional chorismate mutase/prephenate dehydratase</fullName>
        <ecNumber evidence="6">4.2.1.51</ecNumber>
    </recommendedName>
    <alternativeName>
        <fullName evidence="17">Chorismate mutase-prephenate dehydratase</fullName>
    </alternativeName>
    <alternativeName>
        <fullName evidence="8">Prephenate dehydratase</fullName>
    </alternativeName>
    <alternativeName>
        <fullName evidence="16">p-protein</fullName>
    </alternativeName>
</protein>
<evidence type="ECO:0000256" key="2">
    <source>
        <dbReference type="ARBA" id="ARBA00002364"/>
    </source>
</evidence>
<keyword evidence="14" id="KW-0456">Lyase</keyword>
<dbReference type="OrthoDB" id="9802281at2"/>
<dbReference type="InterPro" id="IPR018528">
    <property type="entry name" value="Preph_deHydtase_CS"/>
</dbReference>
<dbReference type="STRING" id="411473.RUMCAL_00966"/>
<accession>U2KDP8</accession>